<evidence type="ECO:0000256" key="2">
    <source>
        <dbReference type="SAM" id="Phobius"/>
    </source>
</evidence>
<feature type="transmembrane region" description="Helical" evidence="2">
    <location>
        <begin position="224"/>
        <end position="245"/>
    </location>
</feature>
<keyword evidence="2" id="KW-0812">Transmembrane</keyword>
<feature type="region of interest" description="Disordered" evidence="1">
    <location>
        <begin position="401"/>
        <end position="425"/>
    </location>
</feature>
<feature type="region of interest" description="Disordered" evidence="1">
    <location>
        <begin position="471"/>
        <end position="499"/>
    </location>
</feature>
<dbReference type="EMBL" id="MU858149">
    <property type="protein sequence ID" value="KAK4211425.1"/>
    <property type="molecule type" value="Genomic_DNA"/>
</dbReference>
<organism evidence="4 5">
    <name type="scientific">Rhypophila decipiens</name>
    <dbReference type="NCBI Taxonomy" id="261697"/>
    <lineage>
        <taxon>Eukaryota</taxon>
        <taxon>Fungi</taxon>
        <taxon>Dikarya</taxon>
        <taxon>Ascomycota</taxon>
        <taxon>Pezizomycotina</taxon>
        <taxon>Sordariomycetes</taxon>
        <taxon>Sordariomycetidae</taxon>
        <taxon>Sordariales</taxon>
        <taxon>Naviculisporaceae</taxon>
        <taxon>Rhypophila</taxon>
    </lineage>
</organism>
<evidence type="ECO:0000256" key="3">
    <source>
        <dbReference type="SAM" id="SignalP"/>
    </source>
</evidence>
<keyword evidence="2" id="KW-1133">Transmembrane helix</keyword>
<feature type="region of interest" description="Disordered" evidence="1">
    <location>
        <begin position="437"/>
        <end position="457"/>
    </location>
</feature>
<keyword evidence="5" id="KW-1185">Reference proteome</keyword>
<reference evidence="4" key="1">
    <citation type="journal article" date="2023" name="Mol. Phylogenet. Evol.">
        <title>Genome-scale phylogeny and comparative genomics of the fungal order Sordariales.</title>
        <authorList>
            <person name="Hensen N."/>
            <person name="Bonometti L."/>
            <person name="Westerberg I."/>
            <person name="Brannstrom I.O."/>
            <person name="Guillou S."/>
            <person name="Cros-Aarteil S."/>
            <person name="Calhoun S."/>
            <person name="Haridas S."/>
            <person name="Kuo A."/>
            <person name="Mondo S."/>
            <person name="Pangilinan J."/>
            <person name="Riley R."/>
            <person name="LaButti K."/>
            <person name="Andreopoulos B."/>
            <person name="Lipzen A."/>
            <person name="Chen C."/>
            <person name="Yan M."/>
            <person name="Daum C."/>
            <person name="Ng V."/>
            <person name="Clum A."/>
            <person name="Steindorff A."/>
            <person name="Ohm R.A."/>
            <person name="Martin F."/>
            <person name="Silar P."/>
            <person name="Natvig D.O."/>
            <person name="Lalanne C."/>
            <person name="Gautier V."/>
            <person name="Ament-Velasquez S.L."/>
            <person name="Kruys A."/>
            <person name="Hutchinson M.I."/>
            <person name="Powell A.J."/>
            <person name="Barry K."/>
            <person name="Miller A.N."/>
            <person name="Grigoriev I.V."/>
            <person name="Debuchy R."/>
            <person name="Gladieux P."/>
            <person name="Hiltunen Thoren M."/>
            <person name="Johannesson H."/>
        </authorList>
    </citation>
    <scope>NUCLEOTIDE SEQUENCE</scope>
    <source>
        <strain evidence="4">PSN293</strain>
    </source>
</reference>
<feature type="compositionally biased region" description="Gly residues" evidence="1">
    <location>
        <begin position="484"/>
        <end position="499"/>
    </location>
</feature>
<evidence type="ECO:0000313" key="5">
    <source>
        <dbReference type="Proteomes" id="UP001301769"/>
    </source>
</evidence>
<evidence type="ECO:0000256" key="1">
    <source>
        <dbReference type="SAM" id="MobiDB-lite"/>
    </source>
</evidence>
<feature type="signal peptide" evidence="3">
    <location>
        <begin position="1"/>
        <end position="18"/>
    </location>
</feature>
<feature type="chain" id="PRO_5043038481" evidence="3">
    <location>
        <begin position="19"/>
        <end position="499"/>
    </location>
</feature>
<proteinExistence type="predicted"/>
<dbReference type="Proteomes" id="UP001301769">
    <property type="component" value="Unassembled WGS sequence"/>
</dbReference>
<keyword evidence="2" id="KW-0472">Membrane</keyword>
<dbReference type="AlphaFoldDB" id="A0AAN6Y429"/>
<sequence>MLLPRLSTALAVASLASAIRVTPGSPCASKCGNTLDATTGNDMACSKAEYNGVTGVVLNECLTCQRSSGYVSGNQSDMHWLLYNLRYNLGYCMIGDLGHDPGDHPCRTSTACEPLLDAISWKNYTTSGGTYDYCSAWENDELFVSKCGSCLGNMQTERHWDYLSVANFLTMLDAACIQKPKPGSVLSFDGNPMSTDPIVITTPTPSYASVPGEDYGPISLGARVGIAFGGIAFILAIVGFCIVWNGKRRRRAFLRDLERRHAEQGWPHPKTRYGGSREGDMFETPVSQRPLRGWDESPVSAGPDPIMDKPLPRYFSPYSSQYNSPVSATDAAGSAAGAHWPTMPNTRLEQLIQEQSPAHGSPPPAFTQWPSPAQEKLMMQMHHERRQTEIAIGLALGGDDASLRSKNSNPNLGPYGSNGYPLDKKGKERDEAYEMVESPYNSNSATSSSGGGDPNTMRYQMPAEPQAPVLHHPGYGRHHVSRPGTGGTNNSGGRTGHLI</sequence>
<gene>
    <name evidence="4" type="ORF">QBC37DRAFT_12803</name>
</gene>
<reference evidence="4" key="2">
    <citation type="submission" date="2023-05" db="EMBL/GenBank/DDBJ databases">
        <authorList>
            <consortium name="Lawrence Berkeley National Laboratory"/>
            <person name="Steindorff A."/>
            <person name="Hensen N."/>
            <person name="Bonometti L."/>
            <person name="Westerberg I."/>
            <person name="Brannstrom I.O."/>
            <person name="Guillou S."/>
            <person name="Cros-Aarteil S."/>
            <person name="Calhoun S."/>
            <person name="Haridas S."/>
            <person name="Kuo A."/>
            <person name="Mondo S."/>
            <person name="Pangilinan J."/>
            <person name="Riley R."/>
            <person name="Labutti K."/>
            <person name="Andreopoulos B."/>
            <person name="Lipzen A."/>
            <person name="Chen C."/>
            <person name="Yanf M."/>
            <person name="Daum C."/>
            <person name="Ng V."/>
            <person name="Clum A."/>
            <person name="Ohm R."/>
            <person name="Martin F."/>
            <person name="Silar P."/>
            <person name="Natvig D."/>
            <person name="Lalanne C."/>
            <person name="Gautier V."/>
            <person name="Ament-Velasquez S.L."/>
            <person name="Kruys A."/>
            <person name="Hutchinson M.I."/>
            <person name="Powell A.J."/>
            <person name="Barry K."/>
            <person name="Miller A.N."/>
            <person name="Grigoriev I.V."/>
            <person name="Debuchy R."/>
            <person name="Gladieux P."/>
            <person name="Thoren M.H."/>
            <person name="Johannesson H."/>
        </authorList>
    </citation>
    <scope>NUCLEOTIDE SEQUENCE</scope>
    <source>
        <strain evidence="4">PSN293</strain>
    </source>
</reference>
<comment type="caution">
    <text evidence="4">The sequence shown here is derived from an EMBL/GenBank/DDBJ whole genome shotgun (WGS) entry which is preliminary data.</text>
</comment>
<evidence type="ECO:0000313" key="4">
    <source>
        <dbReference type="EMBL" id="KAK4211425.1"/>
    </source>
</evidence>
<keyword evidence="3" id="KW-0732">Signal</keyword>
<accession>A0AAN6Y429</accession>
<name>A0AAN6Y429_9PEZI</name>
<feature type="region of interest" description="Disordered" evidence="1">
    <location>
        <begin position="265"/>
        <end position="306"/>
    </location>
</feature>
<protein>
    <submittedName>
        <fullName evidence="4">Uncharacterized protein</fullName>
    </submittedName>
</protein>